<accession>A0A7W9QDK7</accession>
<evidence type="ECO:0000256" key="2">
    <source>
        <dbReference type="SAM" id="Phobius"/>
    </source>
</evidence>
<evidence type="ECO:0000313" key="4">
    <source>
        <dbReference type="EMBL" id="MBB5938333.1"/>
    </source>
</evidence>
<feature type="domain" description="Solute-binding protein family 5" evidence="3">
    <location>
        <begin position="573"/>
        <end position="968"/>
    </location>
</feature>
<dbReference type="AlphaFoldDB" id="A0A7W9QDK7"/>
<keyword evidence="2" id="KW-0812">Transmembrane</keyword>
<dbReference type="RefSeq" id="WP_184575977.1">
    <property type="nucleotide sequence ID" value="NZ_JACHJL010000015.1"/>
</dbReference>
<organism evidence="4 5">
    <name type="scientific">Streptomyces zagrosensis</name>
    <dbReference type="NCBI Taxonomy" id="1042984"/>
    <lineage>
        <taxon>Bacteria</taxon>
        <taxon>Bacillati</taxon>
        <taxon>Actinomycetota</taxon>
        <taxon>Actinomycetes</taxon>
        <taxon>Kitasatosporales</taxon>
        <taxon>Streptomycetaceae</taxon>
        <taxon>Streptomyces</taxon>
    </lineage>
</organism>
<name>A0A7W9QDK7_9ACTN</name>
<keyword evidence="5" id="KW-1185">Reference proteome</keyword>
<keyword evidence="2" id="KW-0472">Membrane</keyword>
<dbReference type="Pfam" id="PF00496">
    <property type="entry name" value="SBP_bac_5"/>
    <property type="match status" value="1"/>
</dbReference>
<dbReference type="Proteomes" id="UP000588098">
    <property type="component" value="Unassembled WGS sequence"/>
</dbReference>
<dbReference type="PANTHER" id="PTHR30290">
    <property type="entry name" value="PERIPLASMIC BINDING COMPONENT OF ABC TRANSPORTER"/>
    <property type="match status" value="1"/>
</dbReference>
<feature type="compositionally biased region" description="Pro residues" evidence="1">
    <location>
        <begin position="311"/>
        <end position="333"/>
    </location>
</feature>
<feature type="compositionally biased region" description="Low complexity" evidence="1">
    <location>
        <begin position="334"/>
        <end position="346"/>
    </location>
</feature>
<dbReference type="SUPFAM" id="SSF53850">
    <property type="entry name" value="Periplasmic binding protein-like II"/>
    <property type="match status" value="1"/>
</dbReference>
<reference evidence="4 5" key="1">
    <citation type="submission" date="2020-08" db="EMBL/GenBank/DDBJ databases">
        <title>Genomic Encyclopedia of Type Strains, Phase III (KMG-III): the genomes of soil and plant-associated and newly described type strains.</title>
        <authorList>
            <person name="Whitman W."/>
        </authorList>
    </citation>
    <scope>NUCLEOTIDE SEQUENCE [LARGE SCALE GENOMIC DNA]</scope>
    <source>
        <strain evidence="4 5">CECT 8305</strain>
    </source>
</reference>
<comment type="caution">
    <text evidence="4">The sequence shown here is derived from an EMBL/GenBank/DDBJ whole genome shotgun (WGS) entry which is preliminary data.</text>
</comment>
<feature type="region of interest" description="Disordered" evidence="1">
    <location>
        <begin position="469"/>
        <end position="512"/>
    </location>
</feature>
<dbReference type="GO" id="GO:0015833">
    <property type="term" value="P:peptide transport"/>
    <property type="evidence" value="ECO:0007669"/>
    <property type="project" value="TreeGrafter"/>
</dbReference>
<dbReference type="CDD" id="cd08506">
    <property type="entry name" value="PBP2_clavulanate_OppA2"/>
    <property type="match status" value="1"/>
</dbReference>
<dbReference type="InterPro" id="IPR039424">
    <property type="entry name" value="SBP_5"/>
</dbReference>
<evidence type="ECO:0000256" key="1">
    <source>
        <dbReference type="SAM" id="MobiDB-lite"/>
    </source>
</evidence>
<dbReference type="Gene3D" id="3.40.190.10">
    <property type="entry name" value="Periplasmic binding protein-like II"/>
    <property type="match status" value="1"/>
</dbReference>
<feature type="transmembrane region" description="Helical" evidence="2">
    <location>
        <begin position="448"/>
        <end position="468"/>
    </location>
</feature>
<feature type="region of interest" description="Disordered" evidence="1">
    <location>
        <begin position="360"/>
        <end position="379"/>
    </location>
</feature>
<keyword evidence="2" id="KW-1133">Transmembrane helix</keyword>
<feature type="compositionally biased region" description="Low complexity" evidence="1">
    <location>
        <begin position="271"/>
        <end position="284"/>
    </location>
</feature>
<sequence length="1058" mass="109988">MPDPAACRAVLIGTGDYAKAQGVPAVANNLTALADVLTSPGSWGLAREHCRVLAGPSAAQAIDAVRTAAAEATDALLVYVAGHGRCASGGGDLSFVAPDTVEAGPATGPATALAYGALRDAALAGRASHRVMLLDCCFSGLGTDQPAGPAAVADAAQFAGGLLLAAAPSTVAAYAPAGDRYTAFTGELLRVAANGIAYGPESLRLDTVFEHAATALVARGLPRPERRAHEHATAAGRMAFVHNATAAPGSSGATTILRRAPQQEETPQDKAPPVLAPAPSSAPAQGPEQPTSYELSPPAPAAGSPAASLAAPPPAPAVPASPPAAPPHSPPAAHPAQVAPGAAAPPGAFGAPPAAFGSAPPPFGAAPGQSAAPAAPPVIAAPPAPPASPIAPAPPATPASAAPYGAPPAPPYGQAPSYGGVPADPYAVPHPQSGGPDDPLRRRKRVRYISVAVALVVLIATAVTVLVWPDGDSSKDDQVKKPRVSPSASDASDPEEGGESGPSPSAPSYDAATKGVVNASKRTGGTLKFVGTTDADSWDPQRGYYGFMWNFARFYTRQLVTYAAEPGAEQSRLVPDLATSRANVTNGGKTYTYTLRSGLSWQDGTPITSRDIKYGIERAWASDVISGGPTYLVETLDPKGEYKGPYKDKATNKLGLRAIETPDDRTITFKLPQPNRDFEHMLAMPAGSPVPSSEDTREKYALKPFSSGPYKFVSYDPNESLVLVRNEEWRRESDPVRAALPDRITVDLVTSPSMRDNALLSGGYDLDLNAYGIDAATRARAWRDPKLKAQLDNPYTSTIRYAALATNVRPFDNVHCRKAVFYATDKKAIQIAAGGPEQGGELAPHLLPPGVAGSEEGYDPYGTGQSNGAPDLTRARQELKECGKPGGFSTTLTVSEDRPQEEAVAQTLQSSLSRIGIKVKIERLPMAEYFTAIGAPDRVKSKGYGIVLMRWSPDYPTASGLLTPLADGRRITPQGNVNVALLDDPAINKLFDSTRTAADDQQATRTYEQLNRKISDAAVYLPMTYQKSLSWRGTRLTNASTSSAYGGGYDFASLGVAR</sequence>
<dbReference type="PANTHER" id="PTHR30290:SF83">
    <property type="entry name" value="ABC TRANSPORTER SUBSTRATE-BINDING PROTEIN"/>
    <property type="match status" value="1"/>
</dbReference>
<evidence type="ECO:0000313" key="5">
    <source>
        <dbReference type="Proteomes" id="UP000588098"/>
    </source>
</evidence>
<feature type="compositionally biased region" description="Low complexity" evidence="1">
    <location>
        <begin position="301"/>
        <end position="310"/>
    </location>
</feature>
<evidence type="ECO:0000259" key="3">
    <source>
        <dbReference type="Pfam" id="PF00496"/>
    </source>
</evidence>
<dbReference type="GO" id="GO:1904680">
    <property type="term" value="F:peptide transmembrane transporter activity"/>
    <property type="evidence" value="ECO:0007669"/>
    <property type="project" value="TreeGrafter"/>
</dbReference>
<dbReference type="EMBL" id="JACHJL010000015">
    <property type="protein sequence ID" value="MBB5938333.1"/>
    <property type="molecule type" value="Genomic_DNA"/>
</dbReference>
<dbReference type="Gene3D" id="3.40.50.1460">
    <property type="match status" value="1"/>
</dbReference>
<protein>
    <submittedName>
        <fullName evidence="4">ABC-type transport system substrate-binding protein</fullName>
    </submittedName>
</protein>
<feature type="region of interest" description="Disordered" evidence="1">
    <location>
        <begin position="261"/>
        <end position="346"/>
    </location>
</feature>
<proteinExistence type="predicted"/>
<dbReference type="Gene3D" id="3.10.105.10">
    <property type="entry name" value="Dipeptide-binding Protein, Domain 3"/>
    <property type="match status" value="1"/>
</dbReference>
<feature type="region of interest" description="Disordered" evidence="1">
    <location>
        <begin position="389"/>
        <end position="441"/>
    </location>
</feature>
<dbReference type="InterPro" id="IPR000914">
    <property type="entry name" value="SBP_5_dom"/>
</dbReference>
<gene>
    <name evidence="4" type="ORF">FHS42_005421</name>
</gene>
<dbReference type="NCBIfam" id="NF047832">
    <property type="entry name" value="caspase_w_EACC1"/>
    <property type="match status" value="1"/>
</dbReference>